<organism evidence="8 9">
    <name type="scientific">Raphidocelis subcapitata</name>
    <dbReference type="NCBI Taxonomy" id="307507"/>
    <lineage>
        <taxon>Eukaryota</taxon>
        <taxon>Viridiplantae</taxon>
        <taxon>Chlorophyta</taxon>
        <taxon>core chlorophytes</taxon>
        <taxon>Chlorophyceae</taxon>
        <taxon>CS clade</taxon>
        <taxon>Sphaeropleales</taxon>
        <taxon>Selenastraceae</taxon>
        <taxon>Raphidocelis</taxon>
    </lineage>
</organism>
<evidence type="ECO:0000256" key="5">
    <source>
        <dbReference type="PROSITE-ProRule" id="PRU00277"/>
    </source>
</evidence>
<feature type="compositionally biased region" description="Low complexity" evidence="6">
    <location>
        <begin position="53"/>
        <end position="68"/>
    </location>
</feature>
<dbReference type="Gene3D" id="3.10.50.40">
    <property type="match status" value="1"/>
</dbReference>
<keyword evidence="9" id="KW-1185">Reference proteome</keyword>
<dbReference type="SUPFAM" id="SSF54534">
    <property type="entry name" value="FKBP-like"/>
    <property type="match status" value="1"/>
</dbReference>
<dbReference type="InterPro" id="IPR046357">
    <property type="entry name" value="PPIase_dom_sf"/>
</dbReference>
<dbReference type="InParanoid" id="A0A2V0PLA1"/>
<feature type="domain" description="PPIase FKBP-type" evidence="7">
    <location>
        <begin position="75"/>
        <end position="158"/>
    </location>
</feature>
<dbReference type="GO" id="GO:0003755">
    <property type="term" value="F:peptidyl-prolyl cis-trans isomerase activity"/>
    <property type="evidence" value="ECO:0007669"/>
    <property type="project" value="UniProtKB-KW"/>
</dbReference>
<protein>
    <recommendedName>
        <fullName evidence="2 5">peptidylprolyl isomerase</fullName>
        <ecNumber evidence="2 5">5.2.1.8</ecNumber>
    </recommendedName>
</protein>
<dbReference type="EC" id="5.2.1.8" evidence="2 5"/>
<comment type="caution">
    <text evidence="8">The sequence shown here is derived from an EMBL/GenBank/DDBJ whole genome shotgun (WGS) entry which is preliminary data.</text>
</comment>
<keyword evidence="3 5" id="KW-0697">Rotamase</keyword>
<evidence type="ECO:0000313" key="9">
    <source>
        <dbReference type="Proteomes" id="UP000247498"/>
    </source>
</evidence>
<evidence type="ECO:0000256" key="4">
    <source>
        <dbReference type="ARBA" id="ARBA00023235"/>
    </source>
</evidence>
<feature type="region of interest" description="Disordered" evidence="6">
    <location>
        <begin position="1"/>
        <end position="80"/>
    </location>
</feature>
<dbReference type="STRING" id="307507.A0A2V0PLA1"/>
<dbReference type="Proteomes" id="UP000247498">
    <property type="component" value="Unassembled WGS sequence"/>
</dbReference>
<gene>
    <name evidence="8" type="ORF">Rsub_13100</name>
</gene>
<accession>A0A2V0PLA1</accession>
<evidence type="ECO:0000256" key="2">
    <source>
        <dbReference type="ARBA" id="ARBA00013194"/>
    </source>
</evidence>
<dbReference type="PANTHER" id="PTHR43811">
    <property type="entry name" value="FKBP-TYPE PEPTIDYL-PROLYL CIS-TRANS ISOMERASE FKPA"/>
    <property type="match status" value="1"/>
</dbReference>
<dbReference type="Pfam" id="PF00254">
    <property type="entry name" value="FKBP_C"/>
    <property type="match status" value="1"/>
</dbReference>
<dbReference type="AlphaFoldDB" id="A0A2V0PLA1"/>
<reference evidence="8 9" key="1">
    <citation type="journal article" date="2018" name="Sci. Rep.">
        <title>Raphidocelis subcapitata (=Pseudokirchneriella subcapitata) provides an insight into genome evolution and environmental adaptations in the Sphaeropleales.</title>
        <authorList>
            <person name="Suzuki S."/>
            <person name="Yamaguchi H."/>
            <person name="Nakajima N."/>
            <person name="Kawachi M."/>
        </authorList>
    </citation>
    <scope>NUCLEOTIDE SEQUENCE [LARGE SCALE GENOMIC DNA]</scope>
    <source>
        <strain evidence="8 9">NIES-35</strain>
    </source>
</reference>
<dbReference type="PROSITE" id="PS50059">
    <property type="entry name" value="FKBP_PPIASE"/>
    <property type="match status" value="1"/>
</dbReference>
<comment type="catalytic activity">
    <reaction evidence="1 5">
        <text>[protein]-peptidylproline (omega=180) = [protein]-peptidylproline (omega=0)</text>
        <dbReference type="Rhea" id="RHEA:16237"/>
        <dbReference type="Rhea" id="RHEA-COMP:10747"/>
        <dbReference type="Rhea" id="RHEA-COMP:10748"/>
        <dbReference type="ChEBI" id="CHEBI:83833"/>
        <dbReference type="ChEBI" id="CHEBI:83834"/>
        <dbReference type="EC" id="5.2.1.8"/>
    </reaction>
</comment>
<evidence type="ECO:0000256" key="3">
    <source>
        <dbReference type="ARBA" id="ARBA00023110"/>
    </source>
</evidence>
<evidence type="ECO:0000256" key="1">
    <source>
        <dbReference type="ARBA" id="ARBA00000971"/>
    </source>
</evidence>
<keyword evidence="4 5" id="KW-0413">Isomerase</keyword>
<sequence>MLKPAQQAPETPGIRVQQTFGDMKLGQRQSAAQTRGAGPSAARIGAVSASGHAPQPVAAGAVQQLAQAPPAPAIDGNPFKKELRQRRRRAPRGFDVGLVPGTPGSIGLKGIDLGVRGMRVGGVRRLIVPPELGFGNRQAGELPPNSTIEVDIELLSIKSTRIL</sequence>
<proteinExistence type="predicted"/>
<evidence type="ECO:0000256" key="6">
    <source>
        <dbReference type="SAM" id="MobiDB-lite"/>
    </source>
</evidence>
<evidence type="ECO:0000259" key="7">
    <source>
        <dbReference type="PROSITE" id="PS50059"/>
    </source>
</evidence>
<dbReference type="OrthoDB" id="1902587at2759"/>
<dbReference type="InterPro" id="IPR001179">
    <property type="entry name" value="PPIase_FKBP_dom"/>
</dbReference>
<dbReference type="PANTHER" id="PTHR43811:SF32">
    <property type="entry name" value="PEPTIDYL-PROLYL CIS-TRANS ISOMERASE FKBP16-4, CHLOROPLASTIC"/>
    <property type="match status" value="1"/>
</dbReference>
<dbReference type="EMBL" id="BDRX01000212">
    <property type="protein sequence ID" value="GBG00330.1"/>
    <property type="molecule type" value="Genomic_DNA"/>
</dbReference>
<name>A0A2V0PLA1_9CHLO</name>
<evidence type="ECO:0000313" key="8">
    <source>
        <dbReference type="EMBL" id="GBG00330.1"/>
    </source>
</evidence>